<organism evidence="1 2">
    <name type="scientific">Okibacterium fritillariae</name>
    <dbReference type="NCBI Taxonomy" id="123320"/>
    <lineage>
        <taxon>Bacteria</taxon>
        <taxon>Bacillati</taxon>
        <taxon>Actinomycetota</taxon>
        <taxon>Actinomycetes</taxon>
        <taxon>Micrococcales</taxon>
        <taxon>Microbacteriaceae</taxon>
        <taxon>Okibacterium</taxon>
    </lineage>
</organism>
<accession>A0A1T5IZV3</accession>
<proteinExistence type="predicted"/>
<evidence type="ECO:0000313" key="2">
    <source>
        <dbReference type="Proteomes" id="UP000190857"/>
    </source>
</evidence>
<dbReference type="Proteomes" id="UP000190857">
    <property type="component" value="Unassembled WGS sequence"/>
</dbReference>
<gene>
    <name evidence="1" type="ORF">SAMN06309945_1051</name>
</gene>
<name>A0A1T5IZV3_9MICO</name>
<keyword evidence="2" id="KW-1185">Reference proteome</keyword>
<evidence type="ECO:0000313" key="1">
    <source>
        <dbReference type="EMBL" id="SKC44631.1"/>
    </source>
</evidence>
<sequence length="56" mass="6271">MTDIYSSDSGWTRAPSAPRLTLSLAAELRAQGVTMVRTRWRFTTKEFTIASLIPPD</sequence>
<protein>
    <submittedName>
        <fullName evidence="1">Uncharacterized protein</fullName>
    </submittedName>
</protein>
<reference evidence="1 2" key="1">
    <citation type="submission" date="2017-02" db="EMBL/GenBank/DDBJ databases">
        <authorList>
            <person name="Peterson S.W."/>
        </authorList>
    </citation>
    <scope>NUCLEOTIDE SEQUENCE [LARGE SCALE GENOMIC DNA]</scope>
    <source>
        <strain evidence="1 2">VKM Ac-2059</strain>
    </source>
</reference>
<dbReference type="OrthoDB" id="5125123at2"/>
<dbReference type="EMBL" id="FUZP01000001">
    <property type="protein sequence ID" value="SKC44631.1"/>
    <property type="molecule type" value="Genomic_DNA"/>
</dbReference>
<dbReference type="RefSeq" id="WP_159449491.1">
    <property type="nucleotide sequence ID" value="NZ_FUZP01000001.1"/>
</dbReference>
<dbReference type="AlphaFoldDB" id="A0A1T5IZV3"/>